<comment type="caution">
    <text evidence="1">The sequence shown here is derived from an EMBL/GenBank/DDBJ whole genome shotgun (WGS) entry which is preliminary data.</text>
</comment>
<evidence type="ECO:0008006" key="3">
    <source>
        <dbReference type="Google" id="ProtNLM"/>
    </source>
</evidence>
<dbReference type="EMBL" id="JALEMU010000067">
    <property type="protein sequence ID" value="MCI5755457.1"/>
    <property type="molecule type" value="Genomic_DNA"/>
</dbReference>
<protein>
    <recommendedName>
        <fullName evidence="3">LysM domain-containing protein</fullName>
    </recommendedName>
</protein>
<evidence type="ECO:0000313" key="1">
    <source>
        <dbReference type="EMBL" id="MCI5755457.1"/>
    </source>
</evidence>
<sequence length="527" mass="56223">MDNGISKIPGNPDGGVMTELYSGTLMSEDSTDYIVPEYIPDTGKILLCTASPKIDGKFTDGGSVGIEGTVYFSLLLAGEDGTVSGLSFSEPFSAKAAVDGLDDDCIVSLVPSVGYVTARLVNPRKIGVRCQINTDIRVFCCSPVGLTVKGAENVADEAGIRKKTVTAGTADITAFEERGIAVSQDIELDGSFPQIGEMILCRVRLNPAEVRVGDSGADTRTDALVSCIYRSDSGNCVSADRKFTLEHHMDIPTDGGREWTAYVFPSPVAAKVTPNSYGEMKVIELDFTYDLGITGMKNREVALVSDVYSTDYETAVETGEKNITVFGRCFACGLSLNASAAKSEINAEDAVSVFTGSVNTKDVTAHYDPGKRKLITEGDAEITAVYTVGEDGGNFGRAVFTSHFRCETDAPDSLPADGFIISCSAGDTKFRSDPQNIYCDTELSLRVTALGSRTVGYTASVTLDRDSPAVHADSPMTLYYPVSGESLFDIAKHYRVTDESIMTANRMTDCTADGRKVLIIPAFEGAS</sequence>
<name>A0AAE3FG79_9BACT</name>
<dbReference type="Proteomes" id="UP001139365">
    <property type="component" value="Unassembled WGS sequence"/>
</dbReference>
<organism evidence="1 2">
    <name type="scientific">Candidatus Colimorpha enterica</name>
    <dbReference type="NCBI Taxonomy" id="3083063"/>
    <lineage>
        <taxon>Bacteria</taxon>
        <taxon>Pseudomonadati</taxon>
        <taxon>Bacteroidota</taxon>
        <taxon>Bacteroidia</taxon>
        <taxon>Bacteroidales</taxon>
        <taxon>Candidatus Colimorpha</taxon>
    </lineage>
</organism>
<evidence type="ECO:0000313" key="2">
    <source>
        <dbReference type="Proteomes" id="UP001139365"/>
    </source>
</evidence>
<proteinExistence type="predicted"/>
<reference evidence="1 2" key="1">
    <citation type="submission" date="2022-03" db="EMBL/GenBank/DDBJ databases">
        <title>Metagenome-assembled genomes from swine fecal metagenomes.</title>
        <authorList>
            <person name="Holman D.B."/>
            <person name="Kommadath A."/>
        </authorList>
    </citation>
    <scope>NUCLEOTIDE SEQUENCE [LARGE SCALE GENOMIC DNA]</scope>
    <source>
        <strain evidence="1">SUG147</strain>
    </source>
</reference>
<dbReference type="AlphaFoldDB" id="A0AAE3FG79"/>
<gene>
    <name evidence="1" type="ORF">MR241_04095</name>
</gene>
<accession>A0AAE3FG79</accession>